<evidence type="ECO:0000313" key="1">
    <source>
        <dbReference type="EMBL" id="GAH93838.1"/>
    </source>
</evidence>
<feature type="non-terminal residue" evidence="1">
    <location>
        <position position="102"/>
    </location>
</feature>
<gene>
    <name evidence="1" type="ORF">S03H2_69006</name>
</gene>
<reference evidence="1" key="1">
    <citation type="journal article" date="2014" name="Front. Microbiol.">
        <title>High frequency of phylogenetically diverse reductive dehalogenase-homologous genes in deep subseafloor sedimentary metagenomes.</title>
        <authorList>
            <person name="Kawai M."/>
            <person name="Futagami T."/>
            <person name="Toyoda A."/>
            <person name="Takaki Y."/>
            <person name="Nishi S."/>
            <person name="Hori S."/>
            <person name="Arai W."/>
            <person name="Tsubouchi T."/>
            <person name="Morono Y."/>
            <person name="Uchiyama I."/>
            <person name="Ito T."/>
            <person name="Fujiyama A."/>
            <person name="Inagaki F."/>
            <person name="Takami H."/>
        </authorList>
    </citation>
    <scope>NUCLEOTIDE SEQUENCE</scope>
    <source>
        <strain evidence="1">Expedition CK06-06</strain>
    </source>
</reference>
<protein>
    <submittedName>
        <fullName evidence="1">Uncharacterized protein</fullName>
    </submittedName>
</protein>
<dbReference type="EMBL" id="BARU01045493">
    <property type="protein sequence ID" value="GAH93838.1"/>
    <property type="molecule type" value="Genomic_DNA"/>
</dbReference>
<name>X1LI48_9ZZZZ</name>
<accession>X1LI48</accession>
<proteinExistence type="predicted"/>
<organism evidence="1">
    <name type="scientific">marine sediment metagenome</name>
    <dbReference type="NCBI Taxonomy" id="412755"/>
    <lineage>
        <taxon>unclassified sequences</taxon>
        <taxon>metagenomes</taxon>
        <taxon>ecological metagenomes</taxon>
    </lineage>
</organism>
<sequence length="102" mass="11237">MYAHEPIVANSPIGNAKGIYPGRVAWIHDADATNWNGSGPPYWYADTCTDQTVVNEMLSDALQTLTGRDNDADAWDAIFRSFNYQMGKGYVGYTSGEKIAIK</sequence>
<comment type="caution">
    <text evidence="1">The sequence shown here is derived from an EMBL/GenBank/DDBJ whole genome shotgun (WGS) entry which is preliminary data.</text>
</comment>
<dbReference type="AlphaFoldDB" id="X1LI48"/>